<dbReference type="Proteomes" id="UP001060085">
    <property type="component" value="Linkage Group LG07"/>
</dbReference>
<keyword evidence="2" id="KW-1185">Reference proteome</keyword>
<dbReference type="EMBL" id="CM044707">
    <property type="protein sequence ID" value="KAI5652964.1"/>
    <property type="molecule type" value="Genomic_DNA"/>
</dbReference>
<name>A0ACB9ZYF0_CATRO</name>
<accession>A0ACB9ZYF0</accession>
<comment type="caution">
    <text evidence="1">The sequence shown here is derived from an EMBL/GenBank/DDBJ whole genome shotgun (WGS) entry which is preliminary data.</text>
</comment>
<reference evidence="2" key="1">
    <citation type="journal article" date="2023" name="Nat. Plants">
        <title>Single-cell RNA sequencing provides a high-resolution roadmap for understanding the multicellular compartmentation of specialized metabolism.</title>
        <authorList>
            <person name="Sun S."/>
            <person name="Shen X."/>
            <person name="Li Y."/>
            <person name="Li Y."/>
            <person name="Wang S."/>
            <person name="Li R."/>
            <person name="Zhang H."/>
            <person name="Shen G."/>
            <person name="Guo B."/>
            <person name="Wei J."/>
            <person name="Xu J."/>
            <person name="St-Pierre B."/>
            <person name="Chen S."/>
            <person name="Sun C."/>
        </authorList>
    </citation>
    <scope>NUCLEOTIDE SEQUENCE [LARGE SCALE GENOMIC DNA]</scope>
</reference>
<gene>
    <name evidence="1" type="ORF">M9H77_30151</name>
</gene>
<organism evidence="1 2">
    <name type="scientific">Catharanthus roseus</name>
    <name type="common">Madagascar periwinkle</name>
    <name type="synonym">Vinca rosea</name>
    <dbReference type="NCBI Taxonomy" id="4058"/>
    <lineage>
        <taxon>Eukaryota</taxon>
        <taxon>Viridiplantae</taxon>
        <taxon>Streptophyta</taxon>
        <taxon>Embryophyta</taxon>
        <taxon>Tracheophyta</taxon>
        <taxon>Spermatophyta</taxon>
        <taxon>Magnoliopsida</taxon>
        <taxon>eudicotyledons</taxon>
        <taxon>Gunneridae</taxon>
        <taxon>Pentapetalae</taxon>
        <taxon>asterids</taxon>
        <taxon>lamiids</taxon>
        <taxon>Gentianales</taxon>
        <taxon>Apocynaceae</taxon>
        <taxon>Rauvolfioideae</taxon>
        <taxon>Vinceae</taxon>
        <taxon>Catharanthinae</taxon>
        <taxon>Catharanthus</taxon>
    </lineage>
</organism>
<evidence type="ECO:0000313" key="1">
    <source>
        <dbReference type="EMBL" id="KAI5652964.1"/>
    </source>
</evidence>
<evidence type="ECO:0000313" key="2">
    <source>
        <dbReference type="Proteomes" id="UP001060085"/>
    </source>
</evidence>
<protein>
    <submittedName>
        <fullName evidence="1">Uncharacterized protein</fullName>
    </submittedName>
</protein>
<proteinExistence type="predicted"/>
<sequence>MEWVTVRKKELKNNLDFHDSRANSRPTAYCRSRPAVGGRVQLVFSSCHVNSAREQRLLIGQQQVMKFTTFNNQGYAWDRENQVWIPPSEKDRLRDRNSVDFCKIKKTTQNGLGHELAYQRASIDRQEVMVARLCQRFMPDQGSSRGGGTDFGPQ</sequence>